<protein>
    <submittedName>
        <fullName evidence="1">SRPBCC family protein</fullName>
    </submittedName>
</protein>
<dbReference type="EMBL" id="JAENJH010000001">
    <property type="protein sequence ID" value="MBK1783412.1"/>
    <property type="molecule type" value="Genomic_DNA"/>
</dbReference>
<sequence>MPRRYPLAEADDDFLDTAPLRFRHVVALDAPATRVWRALSADDALVSWSRLITGARWTSPRPFGPGSTRAVTLGGVLTLTERFFRWDTGNRMTFTVDEANRPGLRRFAEDLVLEPCSGGTRLVWTFAVEPARWLTPVAVPTLPLVRRATAGLHRGLALRVRELPAEDAG</sequence>
<accession>A0A934QLR1</accession>
<keyword evidence="2" id="KW-1185">Reference proteome</keyword>
<proteinExistence type="predicted"/>
<reference evidence="1" key="1">
    <citation type="submission" date="2020-12" db="EMBL/GenBank/DDBJ databases">
        <title>Prauserella sp. ASG 168, a novel actinomycete isolated from cave rock.</title>
        <authorList>
            <person name="Suriyachadkun C."/>
        </authorList>
    </citation>
    <scope>NUCLEOTIDE SEQUENCE</scope>
    <source>
        <strain evidence="1">ASG 168</strain>
    </source>
</reference>
<evidence type="ECO:0000313" key="2">
    <source>
        <dbReference type="Proteomes" id="UP000635245"/>
    </source>
</evidence>
<dbReference type="Gene3D" id="3.30.530.20">
    <property type="match status" value="1"/>
</dbReference>
<dbReference type="InterPro" id="IPR023393">
    <property type="entry name" value="START-like_dom_sf"/>
</dbReference>
<dbReference type="InterPro" id="IPR019587">
    <property type="entry name" value="Polyketide_cyclase/dehydratase"/>
</dbReference>
<dbReference type="CDD" id="cd07821">
    <property type="entry name" value="PYR_PYL_RCAR_like"/>
    <property type="match status" value="1"/>
</dbReference>
<organism evidence="1 2">
    <name type="scientific">Prauserella cavernicola</name>
    <dbReference type="NCBI Taxonomy" id="2800127"/>
    <lineage>
        <taxon>Bacteria</taxon>
        <taxon>Bacillati</taxon>
        <taxon>Actinomycetota</taxon>
        <taxon>Actinomycetes</taxon>
        <taxon>Pseudonocardiales</taxon>
        <taxon>Pseudonocardiaceae</taxon>
        <taxon>Prauserella</taxon>
    </lineage>
</organism>
<comment type="caution">
    <text evidence="1">The sequence shown here is derived from an EMBL/GenBank/DDBJ whole genome shotgun (WGS) entry which is preliminary data.</text>
</comment>
<evidence type="ECO:0000313" key="1">
    <source>
        <dbReference type="EMBL" id="MBK1783412.1"/>
    </source>
</evidence>
<gene>
    <name evidence="1" type="ORF">JHE00_03665</name>
</gene>
<dbReference type="Proteomes" id="UP000635245">
    <property type="component" value="Unassembled WGS sequence"/>
</dbReference>
<dbReference type="RefSeq" id="WP_200314709.1">
    <property type="nucleotide sequence ID" value="NZ_JAENJH010000001.1"/>
</dbReference>
<dbReference type="Pfam" id="PF10604">
    <property type="entry name" value="Polyketide_cyc2"/>
    <property type="match status" value="1"/>
</dbReference>
<dbReference type="SUPFAM" id="SSF55961">
    <property type="entry name" value="Bet v1-like"/>
    <property type="match status" value="1"/>
</dbReference>
<name>A0A934QLR1_9PSEU</name>
<dbReference type="AlphaFoldDB" id="A0A934QLR1"/>